<protein>
    <submittedName>
        <fullName evidence="1">Uncharacterized protein</fullName>
    </submittedName>
</protein>
<name>A0A5D4H4Y5_9HYPH</name>
<reference evidence="1 2" key="2">
    <citation type="submission" date="2019-09" db="EMBL/GenBank/DDBJ databases">
        <title>Mesorhizobium sp. MaA-C15 isolated from Microcystis aeruginosa.</title>
        <authorList>
            <person name="Jeong S.E."/>
            <person name="Jin H.M."/>
            <person name="Jeon C.O."/>
        </authorList>
    </citation>
    <scope>NUCLEOTIDE SEQUENCE [LARGE SCALE GENOMIC DNA]</scope>
    <source>
        <strain evidence="1 2">MaA-C15</strain>
    </source>
</reference>
<dbReference type="EMBL" id="VSZS01000051">
    <property type="protein sequence ID" value="TYR35667.1"/>
    <property type="molecule type" value="Genomic_DNA"/>
</dbReference>
<dbReference type="AlphaFoldDB" id="A0A5D4H4Y5"/>
<sequence length="64" mass="6757">MTARTASSRRRWTCAWLLVPAGLLLVAAANAHLVYVAVSSQPECVPHLKEAGTSGSYRAAKSAC</sequence>
<reference evidence="1 2" key="1">
    <citation type="submission" date="2019-08" db="EMBL/GenBank/DDBJ databases">
        <authorList>
            <person name="Seo Y.L."/>
        </authorList>
    </citation>
    <scope>NUCLEOTIDE SEQUENCE [LARGE SCALE GENOMIC DNA]</scope>
    <source>
        <strain evidence="1 2">MaA-C15</strain>
    </source>
</reference>
<comment type="caution">
    <text evidence="1">The sequence shown here is derived from an EMBL/GenBank/DDBJ whole genome shotgun (WGS) entry which is preliminary data.</text>
</comment>
<organism evidence="1 2">
    <name type="scientific">Neoaquamicrobium microcysteis</name>
    <dbReference type="NCBI Taxonomy" id="2682781"/>
    <lineage>
        <taxon>Bacteria</taxon>
        <taxon>Pseudomonadati</taxon>
        <taxon>Pseudomonadota</taxon>
        <taxon>Alphaproteobacteria</taxon>
        <taxon>Hyphomicrobiales</taxon>
        <taxon>Phyllobacteriaceae</taxon>
        <taxon>Neoaquamicrobium</taxon>
    </lineage>
</organism>
<keyword evidence="2" id="KW-1185">Reference proteome</keyword>
<accession>A0A5D4H4Y5</accession>
<evidence type="ECO:0000313" key="2">
    <source>
        <dbReference type="Proteomes" id="UP000323258"/>
    </source>
</evidence>
<dbReference type="Proteomes" id="UP000323258">
    <property type="component" value="Unassembled WGS sequence"/>
</dbReference>
<evidence type="ECO:0000313" key="1">
    <source>
        <dbReference type="EMBL" id="TYR35667.1"/>
    </source>
</evidence>
<proteinExistence type="predicted"/>
<gene>
    <name evidence="1" type="ORF">FY036_02040</name>
</gene>
<dbReference type="RefSeq" id="WP_148913039.1">
    <property type="nucleotide sequence ID" value="NZ_VSZS01000051.1"/>
</dbReference>